<sequence>MISTSSLASRPPSTQPLDIDNTNAYNTAKGYITSNNTSGSANTSNPGSSPGGLSGGFPHGGVIINAPDKRGDGRGQRRKSKAPDFKMTVHKAGKEGPKVQARAVRGGTVLKFT</sequence>
<gene>
    <name evidence="2" type="ORF">EPUS_01313</name>
</gene>
<feature type="compositionally biased region" description="Low complexity" evidence="1">
    <location>
        <begin position="33"/>
        <end position="48"/>
    </location>
</feature>
<feature type="compositionally biased region" description="Polar residues" evidence="1">
    <location>
        <begin position="1"/>
        <end position="26"/>
    </location>
</feature>
<dbReference type="GeneID" id="19236371"/>
<accession>U1GEA4</accession>
<dbReference type="AlphaFoldDB" id="U1GEA4"/>
<dbReference type="HOGENOM" id="CLU_2133502_0_0_1"/>
<name>U1GEA4_ENDPU</name>
<dbReference type="Proteomes" id="UP000019373">
    <property type="component" value="Unassembled WGS sequence"/>
</dbReference>
<evidence type="ECO:0000313" key="2">
    <source>
        <dbReference type="EMBL" id="ERF75947.1"/>
    </source>
</evidence>
<organism evidence="2 3">
    <name type="scientific">Endocarpon pusillum (strain Z07020 / HMAS-L-300199)</name>
    <name type="common">Lichen-forming fungus</name>
    <dbReference type="NCBI Taxonomy" id="1263415"/>
    <lineage>
        <taxon>Eukaryota</taxon>
        <taxon>Fungi</taxon>
        <taxon>Dikarya</taxon>
        <taxon>Ascomycota</taxon>
        <taxon>Pezizomycotina</taxon>
        <taxon>Eurotiomycetes</taxon>
        <taxon>Chaetothyriomycetidae</taxon>
        <taxon>Verrucariales</taxon>
        <taxon>Verrucariaceae</taxon>
        <taxon>Endocarpon</taxon>
    </lineage>
</organism>
<keyword evidence="3" id="KW-1185">Reference proteome</keyword>
<evidence type="ECO:0000313" key="3">
    <source>
        <dbReference type="Proteomes" id="UP000019373"/>
    </source>
</evidence>
<reference evidence="3" key="1">
    <citation type="journal article" date="2014" name="BMC Genomics">
        <title>Genome characteristics reveal the impact of lichenization on lichen-forming fungus Endocarpon pusillum Hedwig (Verrucariales, Ascomycota).</title>
        <authorList>
            <person name="Wang Y.-Y."/>
            <person name="Liu B."/>
            <person name="Zhang X.-Y."/>
            <person name="Zhou Q.-M."/>
            <person name="Zhang T."/>
            <person name="Li H."/>
            <person name="Yu Y.-F."/>
            <person name="Zhang X.-L."/>
            <person name="Hao X.-Y."/>
            <person name="Wang M."/>
            <person name="Wang L."/>
            <person name="Wei J.-C."/>
        </authorList>
    </citation>
    <scope>NUCLEOTIDE SEQUENCE [LARGE SCALE GENOMIC DNA]</scope>
    <source>
        <strain evidence="3">Z07020 / HMAS-L-300199</strain>
    </source>
</reference>
<dbReference type="RefSeq" id="XP_007786796.1">
    <property type="nucleotide sequence ID" value="XM_007788606.1"/>
</dbReference>
<feature type="compositionally biased region" description="Gly residues" evidence="1">
    <location>
        <begin position="49"/>
        <end position="59"/>
    </location>
</feature>
<dbReference type="EMBL" id="KE720795">
    <property type="protein sequence ID" value="ERF75947.1"/>
    <property type="molecule type" value="Genomic_DNA"/>
</dbReference>
<protein>
    <submittedName>
        <fullName evidence="2">Uncharacterized protein</fullName>
    </submittedName>
</protein>
<feature type="region of interest" description="Disordered" evidence="1">
    <location>
        <begin position="1"/>
        <end position="84"/>
    </location>
</feature>
<evidence type="ECO:0000256" key="1">
    <source>
        <dbReference type="SAM" id="MobiDB-lite"/>
    </source>
</evidence>
<proteinExistence type="predicted"/>